<reference evidence="2 3" key="1">
    <citation type="submission" date="2017-03" db="EMBL/GenBank/DDBJ databases">
        <authorList>
            <person name="Afonso C.L."/>
            <person name="Miller P.J."/>
            <person name="Scott M.A."/>
            <person name="Spackman E."/>
            <person name="Goraichik I."/>
            <person name="Dimitrov K.M."/>
            <person name="Suarez D.L."/>
            <person name="Swayne D.E."/>
        </authorList>
    </citation>
    <scope>NUCLEOTIDE SEQUENCE [LARGE SCALE GENOMIC DNA]</scope>
    <source>
        <strain evidence="2">Genome sequencing of Nitrospira japonica strain NJ11</strain>
    </source>
</reference>
<evidence type="ECO:0000313" key="2">
    <source>
        <dbReference type="EMBL" id="SLM47411.1"/>
    </source>
</evidence>
<feature type="domain" description="MobA/VirD2-like nuclease" evidence="1">
    <location>
        <begin position="1"/>
        <end position="65"/>
    </location>
</feature>
<evidence type="ECO:0000313" key="3">
    <source>
        <dbReference type="Proteomes" id="UP000192042"/>
    </source>
</evidence>
<protein>
    <recommendedName>
        <fullName evidence="1">MobA/VirD2-like nuclease domain-containing protein</fullName>
    </recommendedName>
</protein>
<dbReference type="AlphaFoldDB" id="A0A1W1I372"/>
<accession>A0A1W1I372</accession>
<dbReference type="Pfam" id="PF03432">
    <property type="entry name" value="Relaxase"/>
    <property type="match status" value="1"/>
</dbReference>
<keyword evidence="3" id="KW-1185">Reference proteome</keyword>
<dbReference type="EMBL" id="LT828648">
    <property type="protein sequence ID" value="SLM47411.1"/>
    <property type="molecule type" value="Genomic_DNA"/>
</dbReference>
<dbReference type="KEGG" id="nja:NSJP_1239"/>
<evidence type="ECO:0000259" key="1">
    <source>
        <dbReference type="Pfam" id="PF03432"/>
    </source>
</evidence>
<dbReference type="STRING" id="1325564.NSJP_1239"/>
<sequence>MSLNPPPNEKVSVDVFEAAIKTVEEQLGLNNQPRAIVFHENEGRRHAHVVWSRIDTEEMKAIYLPFYKTKL</sequence>
<proteinExistence type="predicted"/>
<gene>
    <name evidence="2" type="ORF">NSJP_1239</name>
</gene>
<dbReference type="Proteomes" id="UP000192042">
    <property type="component" value="Chromosome I"/>
</dbReference>
<organism evidence="2 3">
    <name type="scientific">Nitrospira japonica</name>
    <dbReference type="NCBI Taxonomy" id="1325564"/>
    <lineage>
        <taxon>Bacteria</taxon>
        <taxon>Pseudomonadati</taxon>
        <taxon>Nitrospirota</taxon>
        <taxon>Nitrospiria</taxon>
        <taxon>Nitrospirales</taxon>
        <taxon>Nitrospiraceae</taxon>
        <taxon>Nitrospira</taxon>
    </lineage>
</organism>
<name>A0A1W1I372_9BACT</name>
<dbReference type="InterPro" id="IPR005094">
    <property type="entry name" value="Endonuclease_MobA/VirD2"/>
</dbReference>